<sequence>MEMALVCYLKIVSVTDSSVFCISQTSWGIRSWFSPDDLPETASMRKLPNLPCYSKGFESMMLQGPPNPGQMTQSFNGNLTVSMIDFSECLADGGRTVPLTPDSPRPGQGRRAAVEISDFMKARTSSDALKAHIETKTRAFTGRFRFEATHNHQ</sequence>
<dbReference type="RefSeq" id="XP_060447722.1">
    <property type="nucleotide sequence ID" value="XM_060590072.1"/>
</dbReference>
<reference evidence="1" key="1">
    <citation type="submission" date="2021-06" db="EMBL/GenBank/DDBJ databases">
        <title>Comparative genomics, transcriptomics and evolutionary studies reveal genomic signatures of adaptation to plant cell wall in hemibiotrophic fungi.</title>
        <authorList>
            <consortium name="DOE Joint Genome Institute"/>
            <person name="Baroncelli R."/>
            <person name="Diaz J.F."/>
            <person name="Benocci T."/>
            <person name="Peng M."/>
            <person name="Battaglia E."/>
            <person name="Haridas S."/>
            <person name="Andreopoulos W."/>
            <person name="Labutti K."/>
            <person name="Pangilinan J."/>
            <person name="Floch G.L."/>
            <person name="Makela M.R."/>
            <person name="Henrissat B."/>
            <person name="Grigoriev I.V."/>
            <person name="Crouch J.A."/>
            <person name="De Vries R.P."/>
            <person name="Sukno S.A."/>
            <person name="Thon M.R."/>
        </authorList>
    </citation>
    <scope>NUCLEOTIDE SEQUENCE</scope>
    <source>
        <strain evidence="1">CBS 102054</strain>
    </source>
</reference>
<organism evidence="1 2">
    <name type="scientific">Colletotrichum phormii</name>
    <dbReference type="NCBI Taxonomy" id="359342"/>
    <lineage>
        <taxon>Eukaryota</taxon>
        <taxon>Fungi</taxon>
        <taxon>Dikarya</taxon>
        <taxon>Ascomycota</taxon>
        <taxon>Pezizomycotina</taxon>
        <taxon>Sordariomycetes</taxon>
        <taxon>Hypocreomycetidae</taxon>
        <taxon>Glomerellales</taxon>
        <taxon>Glomerellaceae</taxon>
        <taxon>Colletotrichum</taxon>
        <taxon>Colletotrichum acutatum species complex</taxon>
    </lineage>
</organism>
<dbReference type="Proteomes" id="UP001243989">
    <property type="component" value="Unassembled WGS sequence"/>
</dbReference>
<comment type="caution">
    <text evidence="1">The sequence shown here is derived from an EMBL/GenBank/DDBJ whole genome shotgun (WGS) entry which is preliminary data.</text>
</comment>
<name>A0AAJ0EJN1_9PEZI</name>
<evidence type="ECO:0000313" key="1">
    <source>
        <dbReference type="EMBL" id="KAK1639115.1"/>
    </source>
</evidence>
<dbReference type="AlphaFoldDB" id="A0AAJ0EJN1"/>
<dbReference type="EMBL" id="JAHMHQ010000006">
    <property type="protein sequence ID" value="KAK1639115.1"/>
    <property type="molecule type" value="Genomic_DNA"/>
</dbReference>
<protein>
    <submittedName>
        <fullName evidence="1">Uncharacterized protein</fullName>
    </submittedName>
</protein>
<gene>
    <name evidence="1" type="ORF">BDP81DRAFT_423479</name>
</gene>
<evidence type="ECO:0000313" key="2">
    <source>
        <dbReference type="Proteomes" id="UP001243989"/>
    </source>
</evidence>
<dbReference type="GeneID" id="85474934"/>
<proteinExistence type="predicted"/>
<keyword evidence="2" id="KW-1185">Reference proteome</keyword>
<accession>A0AAJ0EJN1</accession>